<dbReference type="STRING" id="1121485.GCA_000426485_00550"/>
<proteinExistence type="predicted"/>
<evidence type="ECO:0000313" key="1">
    <source>
        <dbReference type="EMBL" id="TFD96122.1"/>
    </source>
</evidence>
<gene>
    <name evidence="1" type="ORF">E2605_11050</name>
</gene>
<comment type="caution">
    <text evidence="1">The sequence shown here is derived from an EMBL/GenBank/DDBJ whole genome shotgun (WGS) entry which is preliminary data.</text>
</comment>
<dbReference type="Proteomes" id="UP000297861">
    <property type="component" value="Unassembled WGS sequence"/>
</dbReference>
<keyword evidence="2" id="KW-1185">Reference proteome</keyword>
<sequence>MKTNQLYKLFALCLSLIMTNGIFGQGVGINLLKGQTGSVFQIDAAGDNSSSITAAETLNDVVIMNTGRVGIGTASPTNQLHIKTASGQGALRISDGAEKAGRVLYSLLDGSGLWSPYGSYTLVEIPLGANQTFALSQVNGVFKYSGTSFQLDPGIWMIDLQLLVYHDTGSGSTNSTNYNDRAWFKFGISDTGTSWGSSADHISGTATLICDFLYKVGASYNMIPGVFFLNNQTSAKKTYYLWFGGGSVNSGTIPATEKFVLATAANESIITATYLGNSYHN</sequence>
<evidence type="ECO:0000313" key="2">
    <source>
        <dbReference type="Proteomes" id="UP000297861"/>
    </source>
</evidence>
<dbReference type="EMBL" id="SOML01000006">
    <property type="protein sequence ID" value="TFD96122.1"/>
    <property type="molecule type" value="Genomic_DNA"/>
</dbReference>
<reference evidence="1 2" key="1">
    <citation type="submission" date="2019-03" db="EMBL/GenBank/DDBJ databases">
        <title>San Antonio Military Medical Center submission to MRSN (WRAIR), pending publication.</title>
        <authorList>
            <person name="Blyth D.M."/>
            <person name="Mccarthy S.L."/>
            <person name="Schall S.E."/>
            <person name="Stam J.A."/>
            <person name="Ong A.C."/>
            <person name="Mcgann P.T."/>
        </authorList>
    </citation>
    <scope>NUCLEOTIDE SEQUENCE [LARGE SCALE GENOMIC DNA]</scope>
    <source>
        <strain evidence="1 2">MRSN571793</strain>
    </source>
</reference>
<protein>
    <submittedName>
        <fullName evidence="1">Uncharacterized protein</fullName>
    </submittedName>
</protein>
<accession>A0A4Y8L3P9</accession>
<dbReference type="RefSeq" id="WP_035332290.1">
    <property type="nucleotide sequence ID" value="NZ_JAWZLG010000015.1"/>
</dbReference>
<organism evidence="1 2">
    <name type="scientific">Dysgonomonas capnocytophagoides</name>
    <dbReference type="NCBI Taxonomy" id="45254"/>
    <lineage>
        <taxon>Bacteria</taxon>
        <taxon>Pseudomonadati</taxon>
        <taxon>Bacteroidota</taxon>
        <taxon>Bacteroidia</taxon>
        <taxon>Bacteroidales</taxon>
        <taxon>Dysgonomonadaceae</taxon>
        <taxon>Dysgonomonas</taxon>
    </lineage>
</organism>
<dbReference type="AlphaFoldDB" id="A0A4Y8L3P9"/>
<name>A0A4Y8L3P9_9BACT</name>
<dbReference type="OrthoDB" id="998110at2"/>